<dbReference type="EC" id="3.4.24.-" evidence="2"/>
<comment type="caution">
    <text evidence="5">The sequence shown here is derived from an EMBL/GenBank/DDBJ whole genome shotgun (WGS) entry which is preliminary data.</text>
</comment>
<sequence length="136" mass="15343">MDNDDDDEMIYDDDDDDDDDENDSRREHNFMKFSNSLIDSLGTPYDYRSVMHYSENAFSKNGLPTILVKQEGKIIGQRDGLSAKDADQANKLYKQYGVAGGVKVTTPPAVTGIPTTITDHRKCTCYVPCKRIRIPE</sequence>
<reference evidence="5 6" key="1">
    <citation type="submission" date="2022-05" db="EMBL/GenBank/DDBJ databases">
        <authorList>
            <consortium name="Genoscope - CEA"/>
            <person name="William W."/>
        </authorList>
    </citation>
    <scope>NUCLEOTIDE SEQUENCE [LARGE SCALE GENOMIC DNA]</scope>
</reference>
<comment type="cofactor">
    <cofactor evidence="2">
        <name>Zn(2+)</name>
        <dbReference type="ChEBI" id="CHEBI:29105"/>
    </cofactor>
    <text evidence="2">Binds 1 zinc ion per subunit.</text>
</comment>
<dbReference type="EMBL" id="CALNXK010000056">
    <property type="protein sequence ID" value="CAH3135535.1"/>
    <property type="molecule type" value="Genomic_DNA"/>
</dbReference>
<dbReference type="Pfam" id="PF01400">
    <property type="entry name" value="Astacin"/>
    <property type="match status" value="1"/>
</dbReference>
<gene>
    <name evidence="5" type="ORF">PLOB_00037950</name>
</gene>
<keyword evidence="2" id="KW-0482">Metalloprotease</keyword>
<dbReference type="SUPFAM" id="SSF55486">
    <property type="entry name" value="Metalloproteases ('zincins'), catalytic domain"/>
    <property type="match status" value="1"/>
</dbReference>
<keyword evidence="2" id="KW-0479">Metal-binding</keyword>
<name>A0ABN8P9W7_9CNID</name>
<dbReference type="PANTHER" id="PTHR10127">
    <property type="entry name" value="DISCOIDIN, CUB, EGF, LAMININ , AND ZINC METALLOPROTEASE DOMAIN CONTAINING"/>
    <property type="match status" value="1"/>
</dbReference>
<feature type="region of interest" description="Disordered" evidence="3">
    <location>
        <begin position="1"/>
        <end position="28"/>
    </location>
</feature>
<comment type="caution">
    <text evidence="1">Lacks conserved residue(s) required for the propagation of feature annotation.</text>
</comment>
<keyword evidence="2" id="KW-0862">Zinc</keyword>
<dbReference type="PRINTS" id="PR00480">
    <property type="entry name" value="ASTACIN"/>
</dbReference>
<protein>
    <recommendedName>
        <fullName evidence="2">Metalloendopeptidase</fullName>
        <ecNumber evidence="2">3.4.24.-</ecNumber>
    </recommendedName>
</protein>
<proteinExistence type="predicted"/>
<keyword evidence="2" id="KW-0378">Hydrolase</keyword>
<evidence type="ECO:0000256" key="1">
    <source>
        <dbReference type="PROSITE-ProRule" id="PRU01211"/>
    </source>
</evidence>
<organism evidence="5 6">
    <name type="scientific">Porites lobata</name>
    <dbReference type="NCBI Taxonomy" id="104759"/>
    <lineage>
        <taxon>Eukaryota</taxon>
        <taxon>Metazoa</taxon>
        <taxon>Cnidaria</taxon>
        <taxon>Anthozoa</taxon>
        <taxon>Hexacorallia</taxon>
        <taxon>Scleractinia</taxon>
        <taxon>Fungiina</taxon>
        <taxon>Poritidae</taxon>
        <taxon>Porites</taxon>
    </lineage>
</organism>
<feature type="compositionally biased region" description="Acidic residues" evidence="3">
    <location>
        <begin position="1"/>
        <end position="22"/>
    </location>
</feature>
<dbReference type="PROSITE" id="PS51864">
    <property type="entry name" value="ASTACIN"/>
    <property type="match status" value="1"/>
</dbReference>
<accession>A0ABN8P9W7</accession>
<evidence type="ECO:0000313" key="5">
    <source>
        <dbReference type="EMBL" id="CAH3135535.1"/>
    </source>
</evidence>
<keyword evidence="2" id="KW-0645">Protease</keyword>
<dbReference type="PANTHER" id="PTHR10127:SF850">
    <property type="entry name" value="METALLOENDOPEPTIDASE"/>
    <property type="match status" value="1"/>
</dbReference>
<dbReference type="InterPro" id="IPR001506">
    <property type="entry name" value="Peptidase_M12A"/>
</dbReference>
<evidence type="ECO:0000256" key="3">
    <source>
        <dbReference type="SAM" id="MobiDB-lite"/>
    </source>
</evidence>
<feature type="domain" description="Peptidase M12A" evidence="4">
    <location>
        <begin position="1"/>
        <end position="97"/>
    </location>
</feature>
<dbReference type="Gene3D" id="3.40.390.10">
    <property type="entry name" value="Collagenase (Catalytic Domain)"/>
    <property type="match status" value="1"/>
</dbReference>
<evidence type="ECO:0000313" key="6">
    <source>
        <dbReference type="Proteomes" id="UP001159405"/>
    </source>
</evidence>
<dbReference type="Proteomes" id="UP001159405">
    <property type="component" value="Unassembled WGS sequence"/>
</dbReference>
<keyword evidence="6" id="KW-1185">Reference proteome</keyword>
<evidence type="ECO:0000259" key="4">
    <source>
        <dbReference type="PROSITE" id="PS51864"/>
    </source>
</evidence>
<evidence type="ECO:0000256" key="2">
    <source>
        <dbReference type="RuleBase" id="RU361183"/>
    </source>
</evidence>
<dbReference type="InterPro" id="IPR024079">
    <property type="entry name" value="MetalloPept_cat_dom_sf"/>
</dbReference>